<protein>
    <submittedName>
        <fullName evidence="1">Uncharacterized protein</fullName>
    </submittedName>
</protein>
<organism evidence="1 2">
    <name type="scientific">Coniosporium tulheliwenetii</name>
    <dbReference type="NCBI Taxonomy" id="3383036"/>
    <lineage>
        <taxon>Eukaryota</taxon>
        <taxon>Fungi</taxon>
        <taxon>Dikarya</taxon>
        <taxon>Ascomycota</taxon>
        <taxon>Pezizomycotina</taxon>
        <taxon>Dothideomycetes</taxon>
        <taxon>Dothideomycetes incertae sedis</taxon>
        <taxon>Coniosporium</taxon>
    </lineage>
</organism>
<accession>A0ACC2YE78</accession>
<dbReference type="EMBL" id="JAPDRP010000048">
    <property type="protein sequence ID" value="KAJ9633662.1"/>
    <property type="molecule type" value="Genomic_DNA"/>
</dbReference>
<evidence type="ECO:0000313" key="1">
    <source>
        <dbReference type="EMBL" id="KAJ9633662.1"/>
    </source>
</evidence>
<dbReference type="Proteomes" id="UP001172680">
    <property type="component" value="Unassembled WGS sequence"/>
</dbReference>
<reference evidence="1" key="1">
    <citation type="submission" date="2022-10" db="EMBL/GenBank/DDBJ databases">
        <title>Culturing micro-colonial fungi from biological soil crusts in the Mojave desert and describing Neophaeococcomyces mojavensis, and introducing the new genera and species Taxawa tesnikishii.</title>
        <authorList>
            <person name="Kurbessoian T."/>
            <person name="Stajich J.E."/>
        </authorList>
    </citation>
    <scope>NUCLEOTIDE SEQUENCE</scope>
    <source>
        <strain evidence="1">JES_115</strain>
    </source>
</reference>
<comment type="caution">
    <text evidence="1">The sequence shown here is derived from an EMBL/GenBank/DDBJ whole genome shotgun (WGS) entry which is preliminary data.</text>
</comment>
<evidence type="ECO:0000313" key="2">
    <source>
        <dbReference type="Proteomes" id="UP001172680"/>
    </source>
</evidence>
<gene>
    <name evidence="1" type="ORF">H2199_009300</name>
</gene>
<keyword evidence="2" id="KW-1185">Reference proteome</keyword>
<sequence length="542" mass="56987">MRLSIPIILAVSSSSLAAVTERAACNADSCARAVTGTRRGISFQSSARADCAKFLATTVTLPAETTTLVETVTTVIPGSEHSINERAEGSSTNGAPIPTTGVPSYATPCSNAVKYASACSCWGVSGSTETVTAEAELRDWLKDNTEALQELIDPNTGISFVNVDGRATLAMDIFEGLTTYHLVAMENGPSGVFDLVSDSGKFVAIFEDGHVGFVDASSNGQDYVADGNGAKSVTTVWSVTCDGGLVAGILGVHQFELGVVDNDLYAHPMSPAIHKECWAQQFGSSRCPNPDLSPVVKWQARDPSANGCGSQGFMWNYPPFVGCCKDHDYCFDDCNLKFKDCNDKFETCTANSCDTYYTGSSIESTVNRLGCKRLAASFAWIVSSEIGRAVFNIANRERCECCKPGEKSCQSGCADVLTDPNNCGDCGIVCPSGKCLNGVCSEKTCDGKTCGNFQSCAGNDCYCFTTADGTGFCAQDAFCSGLKDCASNADCGSGNICAVGSCCGRNVCLAGSCGNPALRLMRMARRGHFDGNSAAFVGTWVQ</sequence>
<proteinExistence type="predicted"/>
<name>A0ACC2YE78_9PEZI</name>